<dbReference type="Proteomes" id="UP001152604">
    <property type="component" value="Unassembled WGS sequence"/>
</dbReference>
<accession>A0ABN8JRD5</accession>
<name>A0ABN8JRD5_9HYPH</name>
<proteinExistence type="predicted"/>
<dbReference type="EMBL" id="CAKXZS010000019">
    <property type="protein sequence ID" value="CAH2400651.1"/>
    <property type="molecule type" value="Genomic_DNA"/>
</dbReference>
<protein>
    <recommendedName>
        <fullName evidence="3">Branched-chain amino acid ATP-binding cassette transporter C-terminal domain-containing protein</fullName>
    </recommendedName>
</protein>
<organism evidence="1 2">
    <name type="scientific">Mesorhizobium ventifaucium</name>
    <dbReference type="NCBI Taxonomy" id="666020"/>
    <lineage>
        <taxon>Bacteria</taxon>
        <taxon>Pseudomonadati</taxon>
        <taxon>Pseudomonadota</taxon>
        <taxon>Alphaproteobacteria</taxon>
        <taxon>Hyphomicrobiales</taxon>
        <taxon>Phyllobacteriaceae</taxon>
        <taxon>Mesorhizobium</taxon>
    </lineage>
</organism>
<comment type="caution">
    <text evidence="1">The sequence shown here is derived from an EMBL/GenBank/DDBJ whole genome shotgun (WGS) entry which is preliminary data.</text>
</comment>
<evidence type="ECO:0008006" key="3">
    <source>
        <dbReference type="Google" id="ProtNLM"/>
    </source>
</evidence>
<evidence type="ECO:0000313" key="2">
    <source>
        <dbReference type="Proteomes" id="UP001152604"/>
    </source>
</evidence>
<evidence type="ECO:0000313" key="1">
    <source>
        <dbReference type="EMBL" id="CAH2400651.1"/>
    </source>
</evidence>
<keyword evidence="2" id="KW-1185">Reference proteome</keyword>
<reference evidence="1" key="1">
    <citation type="submission" date="2022-03" db="EMBL/GenBank/DDBJ databases">
        <authorList>
            <person name="Brunel B."/>
        </authorList>
    </citation>
    <scope>NUCLEOTIDE SEQUENCE</scope>
    <source>
        <strain evidence="1">STM4922sample</strain>
    </source>
</reference>
<sequence>MLDGSVDQVVDSEVVKTIYSGSAHA</sequence>
<gene>
    <name evidence="1" type="ORF">MES4922_260001</name>
</gene>